<proteinExistence type="predicted"/>
<feature type="region of interest" description="Disordered" evidence="1">
    <location>
        <begin position="1"/>
        <end position="42"/>
    </location>
</feature>
<name>A0AA40CPY9_9PEZI</name>
<feature type="compositionally biased region" description="Low complexity" evidence="1">
    <location>
        <begin position="130"/>
        <end position="188"/>
    </location>
</feature>
<keyword evidence="2" id="KW-0812">Transmembrane</keyword>
<evidence type="ECO:0000313" key="4">
    <source>
        <dbReference type="Proteomes" id="UP001174936"/>
    </source>
</evidence>
<keyword evidence="2" id="KW-0472">Membrane</keyword>
<comment type="caution">
    <text evidence="3">The sequence shown here is derived from an EMBL/GenBank/DDBJ whole genome shotgun (WGS) entry which is preliminary data.</text>
</comment>
<dbReference type="AlphaFoldDB" id="A0AA40CPY9"/>
<reference evidence="3" key="1">
    <citation type="submission" date="2023-06" db="EMBL/GenBank/DDBJ databases">
        <title>Genome-scale phylogeny and comparative genomics of the fungal order Sordariales.</title>
        <authorList>
            <consortium name="Lawrence Berkeley National Laboratory"/>
            <person name="Hensen N."/>
            <person name="Bonometti L."/>
            <person name="Westerberg I."/>
            <person name="Brannstrom I.O."/>
            <person name="Guillou S."/>
            <person name="Cros-Aarteil S."/>
            <person name="Calhoun S."/>
            <person name="Haridas S."/>
            <person name="Kuo A."/>
            <person name="Mondo S."/>
            <person name="Pangilinan J."/>
            <person name="Riley R."/>
            <person name="Labutti K."/>
            <person name="Andreopoulos B."/>
            <person name="Lipzen A."/>
            <person name="Chen C."/>
            <person name="Yanf M."/>
            <person name="Daum C."/>
            <person name="Ng V."/>
            <person name="Clum A."/>
            <person name="Steindorff A."/>
            <person name="Ohm R."/>
            <person name="Martin F."/>
            <person name="Silar P."/>
            <person name="Natvig D."/>
            <person name="Lalanne C."/>
            <person name="Gautier V."/>
            <person name="Ament-Velasquez S.L."/>
            <person name="Kruys A."/>
            <person name="Hutchinson M.I."/>
            <person name="Powell A.J."/>
            <person name="Barry K."/>
            <person name="Miller A.N."/>
            <person name="Grigoriev I.V."/>
            <person name="Debuchy R."/>
            <person name="Gladieux P."/>
            <person name="Thoren M.H."/>
            <person name="Johannesson H."/>
        </authorList>
    </citation>
    <scope>NUCLEOTIDE SEQUENCE</scope>
    <source>
        <strain evidence="3">SMH2532-1</strain>
    </source>
</reference>
<evidence type="ECO:0000313" key="3">
    <source>
        <dbReference type="EMBL" id="KAK0647031.1"/>
    </source>
</evidence>
<gene>
    <name evidence="3" type="ORF">B0T16DRAFT_414605</name>
</gene>
<feature type="transmembrane region" description="Helical" evidence="2">
    <location>
        <begin position="106"/>
        <end position="130"/>
    </location>
</feature>
<keyword evidence="4" id="KW-1185">Reference proteome</keyword>
<organism evidence="3 4">
    <name type="scientific">Cercophora newfieldiana</name>
    <dbReference type="NCBI Taxonomy" id="92897"/>
    <lineage>
        <taxon>Eukaryota</taxon>
        <taxon>Fungi</taxon>
        <taxon>Dikarya</taxon>
        <taxon>Ascomycota</taxon>
        <taxon>Pezizomycotina</taxon>
        <taxon>Sordariomycetes</taxon>
        <taxon>Sordariomycetidae</taxon>
        <taxon>Sordariales</taxon>
        <taxon>Lasiosphaeriaceae</taxon>
        <taxon>Cercophora</taxon>
    </lineage>
</organism>
<feature type="region of interest" description="Disordered" evidence="1">
    <location>
        <begin position="130"/>
        <end position="191"/>
    </location>
</feature>
<accession>A0AA40CPY9</accession>
<protein>
    <submittedName>
        <fullName evidence="3">Uncharacterized protein</fullName>
    </submittedName>
</protein>
<evidence type="ECO:0000256" key="2">
    <source>
        <dbReference type="SAM" id="Phobius"/>
    </source>
</evidence>
<sequence length="287" mass="30279">MGPPPDENLPEVVQPRPIEAEQNASPQVAATNDAWYGSDRDKYPALYDTSPKLVDDGTLKLQENTVSPQTPREFPSAGSNALPNHPSEPLKSESERTICGLRRRTFFIILAIISVLLLGAIIGGAVGGSLSNKSSSQTTSPPASAGSDSQGSPSTISSASSSSSSPSTTTSSTSSSSQPSPTGTQLPTLNNSTAPKGLAFQAFSSPSYLGSATPIVQNEGFHDLNISARSYVWLPDGTECCLTFCANRTTATGWWCNPRYRPDPPEAFARVYIWCGGNDGVKNRTCS</sequence>
<feature type="region of interest" description="Disordered" evidence="1">
    <location>
        <begin position="65"/>
        <end position="94"/>
    </location>
</feature>
<evidence type="ECO:0000256" key="1">
    <source>
        <dbReference type="SAM" id="MobiDB-lite"/>
    </source>
</evidence>
<dbReference type="Proteomes" id="UP001174936">
    <property type="component" value="Unassembled WGS sequence"/>
</dbReference>
<dbReference type="EMBL" id="JAULSV010000004">
    <property type="protein sequence ID" value="KAK0647031.1"/>
    <property type="molecule type" value="Genomic_DNA"/>
</dbReference>
<keyword evidence="2" id="KW-1133">Transmembrane helix</keyword>